<sequence length="322" mass="36307">MPKLSVIVPFRNIQAYAPDMLCGLANNAGEGTEFILVDDHSTDGTPEILDHWERRLPGLRVIRHEVNKGVAQSRNTGLDAARGQYVTFLDGDDWYARGYLDELVAGIETLGCDFVRTGHVKATGAERVVHRPPARRWDAVLDPRDAIAPSHVSTMVDYPFVWAGIYHRRLFEDGGMRYSTGLRTAEDREWVWRLHLTAESFAVIRPLGVFYRRGVSDSLTQISDGRQLDFIPAHDAILDGVLADREADRFLPKIVRTYCALIAFHMSNVRRYDAETGRQLRRQSAAALARMPQDVLDRTLAEMDIQRADVLLRLRAGARKAA</sequence>
<dbReference type="InterPro" id="IPR029044">
    <property type="entry name" value="Nucleotide-diphossugar_trans"/>
</dbReference>
<proteinExistence type="inferred from homology"/>
<dbReference type="Proteomes" id="UP000198280">
    <property type="component" value="Unassembled WGS sequence"/>
</dbReference>
<keyword evidence="3 5" id="KW-0808">Transferase</keyword>
<comment type="similarity">
    <text evidence="1">Belongs to the glycosyltransferase 2 family.</text>
</comment>
<protein>
    <submittedName>
        <fullName evidence="5">Glycosyl transferase family 2</fullName>
    </submittedName>
</protein>
<dbReference type="GO" id="GO:0016757">
    <property type="term" value="F:glycosyltransferase activity"/>
    <property type="evidence" value="ECO:0007669"/>
    <property type="project" value="UniProtKB-KW"/>
</dbReference>
<organism evidence="5 6">
    <name type="scientific">Actinacidiphila glaucinigra</name>
    <dbReference type="NCBI Taxonomy" id="235986"/>
    <lineage>
        <taxon>Bacteria</taxon>
        <taxon>Bacillati</taxon>
        <taxon>Actinomycetota</taxon>
        <taxon>Actinomycetes</taxon>
        <taxon>Kitasatosporales</taxon>
        <taxon>Streptomycetaceae</taxon>
        <taxon>Actinacidiphila</taxon>
    </lineage>
</organism>
<dbReference type="PANTHER" id="PTHR43685">
    <property type="entry name" value="GLYCOSYLTRANSFERASE"/>
    <property type="match status" value="1"/>
</dbReference>
<name>A0A239APV8_9ACTN</name>
<gene>
    <name evidence="5" type="ORF">SAMN05216252_10298</name>
</gene>
<evidence type="ECO:0000256" key="3">
    <source>
        <dbReference type="ARBA" id="ARBA00022679"/>
    </source>
</evidence>
<evidence type="ECO:0000256" key="2">
    <source>
        <dbReference type="ARBA" id="ARBA00022676"/>
    </source>
</evidence>
<dbReference type="SUPFAM" id="SSF53448">
    <property type="entry name" value="Nucleotide-diphospho-sugar transferases"/>
    <property type="match status" value="1"/>
</dbReference>
<evidence type="ECO:0000259" key="4">
    <source>
        <dbReference type="Pfam" id="PF00535"/>
    </source>
</evidence>
<feature type="domain" description="Glycosyltransferase 2-like" evidence="4">
    <location>
        <begin position="5"/>
        <end position="133"/>
    </location>
</feature>
<reference evidence="5 6" key="1">
    <citation type="submission" date="2017-06" db="EMBL/GenBank/DDBJ databases">
        <authorList>
            <person name="Kim H.J."/>
            <person name="Triplett B.A."/>
        </authorList>
    </citation>
    <scope>NUCLEOTIDE SEQUENCE [LARGE SCALE GENOMIC DNA]</scope>
    <source>
        <strain evidence="5 6">CGMCC 4.1858</strain>
    </source>
</reference>
<dbReference type="Gene3D" id="3.90.550.10">
    <property type="entry name" value="Spore Coat Polysaccharide Biosynthesis Protein SpsA, Chain A"/>
    <property type="match status" value="1"/>
</dbReference>
<keyword evidence="6" id="KW-1185">Reference proteome</keyword>
<dbReference type="PANTHER" id="PTHR43685:SF5">
    <property type="entry name" value="GLYCOSYLTRANSFERASE EPSE-RELATED"/>
    <property type="match status" value="1"/>
</dbReference>
<dbReference type="Pfam" id="PF00535">
    <property type="entry name" value="Glycos_transf_2"/>
    <property type="match status" value="1"/>
</dbReference>
<dbReference type="AlphaFoldDB" id="A0A239APV8"/>
<evidence type="ECO:0000313" key="6">
    <source>
        <dbReference type="Proteomes" id="UP000198280"/>
    </source>
</evidence>
<dbReference type="RefSeq" id="WP_089222286.1">
    <property type="nucleotide sequence ID" value="NZ_FZOF01000002.1"/>
</dbReference>
<evidence type="ECO:0000313" key="5">
    <source>
        <dbReference type="EMBL" id="SNR97746.1"/>
    </source>
</evidence>
<keyword evidence="2" id="KW-0328">Glycosyltransferase</keyword>
<dbReference type="CDD" id="cd00761">
    <property type="entry name" value="Glyco_tranf_GTA_type"/>
    <property type="match status" value="1"/>
</dbReference>
<dbReference type="InterPro" id="IPR050834">
    <property type="entry name" value="Glycosyltransf_2"/>
</dbReference>
<dbReference type="EMBL" id="FZOF01000002">
    <property type="protein sequence ID" value="SNR97746.1"/>
    <property type="molecule type" value="Genomic_DNA"/>
</dbReference>
<accession>A0A239APV8</accession>
<dbReference type="OrthoDB" id="3226099at2"/>
<dbReference type="InterPro" id="IPR001173">
    <property type="entry name" value="Glyco_trans_2-like"/>
</dbReference>
<evidence type="ECO:0000256" key="1">
    <source>
        <dbReference type="ARBA" id="ARBA00006739"/>
    </source>
</evidence>